<sequence>MLESNFAEPKKTPENSYTCFTFLAKC</sequence>
<protein>
    <submittedName>
        <fullName evidence="1">Uncharacterized protein</fullName>
    </submittedName>
</protein>
<organism evidence="1">
    <name type="scientific">Arundo donax</name>
    <name type="common">Giant reed</name>
    <name type="synonym">Donax arundinaceus</name>
    <dbReference type="NCBI Taxonomy" id="35708"/>
    <lineage>
        <taxon>Eukaryota</taxon>
        <taxon>Viridiplantae</taxon>
        <taxon>Streptophyta</taxon>
        <taxon>Embryophyta</taxon>
        <taxon>Tracheophyta</taxon>
        <taxon>Spermatophyta</taxon>
        <taxon>Magnoliopsida</taxon>
        <taxon>Liliopsida</taxon>
        <taxon>Poales</taxon>
        <taxon>Poaceae</taxon>
        <taxon>PACMAD clade</taxon>
        <taxon>Arundinoideae</taxon>
        <taxon>Arundineae</taxon>
        <taxon>Arundo</taxon>
    </lineage>
</organism>
<reference evidence="1" key="2">
    <citation type="journal article" date="2015" name="Data Brief">
        <title>Shoot transcriptome of the giant reed, Arundo donax.</title>
        <authorList>
            <person name="Barrero R.A."/>
            <person name="Guerrero F.D."/>
            <person name="Moolhuijzen P."/>
            <person name="Goolsby J.A."/>
            <person name="Tidwell J."/>
            <person name="Bellgard S.E."/>
            <person name="Bellgard M.I."/>
        </authorList>
    </citation>
    <scope>NUCLEOTIDE SEQUENCE</scope>
    <source>
        <tissue evidence="1">Shoot tissue taken approximately 20 cm above the soil surface</tissue>
    </source>
</reference>
<evidence type="ECO:0000313" key="1">
    <source>
        <dbReference type="EMBL" id="JAE10884.1"/>
    </source>
</evidence>
<dbReference type="AlphaFoldDB" id="A0A0A9FI19"/>
<dbReference type="EMBL" id="GBRH01187012">
    <property type="protein sequence ID" value="JAE10884.1"/>
    <property type="molecule type" value="Transcribed_RNA"/>
</dbReference>
<name>A0A0A9FI19_ARUDO</name>
<reference evidence="1" key="1">
    <citation type="submission" date="2014-09" db="EMBL/GenBank/DDBJ databases">
        <authorList>
            <person name="Magalhaes I.L.F."/>
            <person name="Oliveira U."/>
            <person name="Santos F.R."/>
            <person name="Vidigal T.H.D.A."/>
            <person name="Brescovit A.D."/>
            <person name="Santos A.J."/>
        </authorList>
    </citation>
    <scope>NUCLEOTIDE SEQUENCE</scope>
    <source>
        <tissue evidence="1">Shoot tissue taken approximately 20 cm above the soil surface</tissue>
    </source>
</reference>
<accession>A0A0A9FI19</accession>
<proteinExistence type="predicted"/>